<sequence length="265" mass="30433">MSRNETLLKQEIVEAEDAFNEQKLESEKLIQRLEENLLKSKEKCSKVKEELTEANSTLFSKTTECENVKELLESKEKAIIVTKQRLKEMERNTEQQQLKIEEMQNRIGHLEVEKDNAERQLRIMSGQSNTALAEKVQEAGDLRIQLNAAQNAMKAEKRKHDAMSKVASEVQAKCAVLENQLSDEISKHRLVIESMNESHRSEMSKLTKDSKLVTEALNVKATTLQKSIRYIASVLHKLSHENTQLHREVENFPVLLKEAIKRTGK</sequence>
<evidence type="ECO:0000313" key="3">
    <source>
        <dbReference type="Proteomes" id="UP000007875"/>
    </source>
</evidence>
<evidence type="ECO:0000313" key="2">
    <source>
        <dbReference type="Ensembl" id="ENSCSAVP00000019265.1"/>
    </source>
</evidence>
<reference evidence="3" key="1">
    <citation type="submission" date="2003-08" db="EMBL/GenBank/DDBJ databases">
        <authorList>
            <person name="Birren B."/>
            <person name="Nusbaum C."/>
            <person name="Abebe A."/>
            <person name="Abouelleil A."/>
            <person name="Adekoya E."/>
            <person name="Ait-zahra M."/>
            <person name="Allen N."/>
            <person name="Allen T."/>
            <person name="An P."/>
            <person name="Anderson M."/>
            <person name="Anderson S."/>
            <person name="Arachchi H."/>
            <person name="Armbruster J."/>
            <person name="Bachantsang P."/>
            <person name="Baldwin J."/>
            <person name="Barry A."/>
            <person name="Bayul T."/>
            <person name="Blitshsteyn B."/>
            <person name="Bloom T."/>
            <person name="Blye J."/>
            <person name="Boguslavskiy L."/>
            <person name="Borowsky M."/>
            <person name="Boukhgalter B."/>
            <person name="Brunache A."/>
            <person name="Butler J."/>
            <person name="Calixte N."/>
            <person name="Calvo S."/>
            <person name="Camarata J."/>
            <person name="Campo K."/>
            <person name="Chang J."/>
            <person name="Cheshatsang Y."/>
            <person name="Citroen M."/>
            <person name="Collymore A."/>
            <person name="Considine T."/>
            <person name="Cook A."/>
            <person name="Cooke P."/>
            <person name="Corum B."/>
            <person name="Cuomo C."/>
            <person name="David R."/>
            <person name="Dawoe T."/>
            <person name="Degray S."/>
            <person name="Dodge S."/>
            <person name="Dooley K."/>
            <person name="Dorje P."/>
            <person name="Dorjee K."/>
            <person name="Dorris L."/>
            <person name="Duffey N."/>
            <person name="Dupes A."/>
            <person name="Elkins T."/>
            <person name="Engels R."/>
            <person name="Erickson J."/>
            <person name="Farina A."/>
            <person name="Faro S."/>
            <person name="Ferreira P."/>
            <person name="Fischer H."/>
            <person name="Fitzgerald M."/>
            <person name="Foley K."/>
            <person name="Gage D."/>
            <person name="Galagan J."/>
            <person name="Gearin G."/>
            <person name="Gnerre S."/>
            <person name="Gnirke A."/>
            <person name="Goyette A."/>
            <person name="Graham J."/>
            <person name="Grandbois E."/>
            <person name="Gyaltsen K."/>
            <person name="Hafez N."/>
            <person name="Hagopian D."/>
            <person name="Hagos B."/>
            <person name="Hall J."/>
            <person name="Hatcher B."/>
            <person name="Heller A."/>
            <person name="Higgins H."/>
            <person name="Honan T."/>
            <person name="Horn A."/>
            <person name="Houde N."/>
            <person name="Hughes L."/>
            <person name="Hulme W."/>
            <person name="Husby E."/>
            <person name="Iliev I."/>
            <person name="Jaffe D."/>
            <person name="Jones C."/>
            <person name="Kamal M."/>
            <person name="Kamat A."/>
            <person name="Kamvysselis M."/>
            <person name="Karlsson E."/>
            <person name="Kells C."/>
            <person name="Kieu A."/>
            <person name="Kisner P."/>
            <person name="Kodira C."/>
            <person name="Kulbokas E."/>
            <person name="Labutti K."/>
            <person name="Lama D."/>
            <person name="Landers T."/>
            <person name="Leger J."/>
            <person name="Levine S."/>
            <person name="Lewis D."/>
            <person name="Lewis T."/>
            <person name="Lindblad-toh K."/>
            <person name="Liu X."/>
            <person name="Lokyitsang T."/>
            <person name="Lokyitsang Y."/>
            <person name="Lucien O."/>
            <person name="Lui A."/>
            <person name="Ma L.J."/>
            <person name="Mabbitt R."/>
            <person name="Macdonald J."/>
            <person name="Maclean C."/>
            <person name="Major J."/>
            <person name="Manning J."/>
            <person name="Marabella R."/>
            <person name="Maru K."/>
            <person name="Matthews C."/>
            <person name="Mauceli E."/>
            <person name="Mccarthy M."/>
            <person name="Mcdonough S."/>
            <person name="Mcghee T."/>
            <person name="Meldrim J."/>
            <person name="Meneus L."/>
            <person name="Mesirov J."/>
            <person name="Mihalev A."/>
            <person name="Mihova T."/>
            <person name="Mikkelsen T."/>
            <person name="Mlenga V."/>
            <person name="Moru K."/>
            <person name="Mozes J."/>
            <person name="Mulrain L."/>
            <person name="Munson G."/>
            <person name="Naylor J."/>
            <person name="Newes C."/>
            <person name="Nguyen C."/>
            <person name="Nguyen N."/>
            <person name="Nguyen T."/>
            <person name="Nicol R."/>
            <person name="Nielsen C."/>
            <person name="Nizzari M."/>
            <person name="Norbu C."/>
            <person name="Norbu N."/>
            <person name="O'donnell P."/>
            <person name="Okoawo O."/>
            <person name="O'leary S."/>
            <person name="Omotosho B."/>
            <person name="O'neill K."/>
            <person name="Osman S."/>
            <person name="Parker S."/>
            <person name="Perrin D."/>
            <person name="Phunkhang P."/>
            <person name="Piqani B."/>
            <person name="Purcell S."/>
            <person name="Rachupka T."/>
            <person name="Ramasamy U."/>
            <person name="Rameau R."/>
            <person name="Ray V."/>
            <person name="Raymond C."/>
            <person name="Retta R."/>
            <person name="Richardson S."/>
            <person name="Rise C."/>
            <person name="Rodriguez J."/>
            <person name="Rogers J."/>
            <person name="Rogov P."/>
            <person name="Rutman M."/>
            <person name="Schupbach R."/>
            <person name="Seaman C."/>
            <person name="Settipalli S."/>
            <person name="Sharpe T."/>
            <person name="Sheridan J."/>
            <person name="Sherpa N."/>
            <person name="Shi J."/>
            <person name="Smirnov S."/>
            <person name="Smith C."/>
            <person name="Sougnez C."/>
            <person name="Spencer B."/>
            <person name="Stalker J."/>
            <person name="Stange-thomann N."/>
            <person name="Stavropoulos S."/>
            <person name="Stetson K."/>
            <person name="Stone C."/>
            <person name="Stone S."/>
            <person name="Stubbs M."/>
            <person name="Talamas J."/>
            <person name="Tchuinga P."/>
            <person name="Tenzing P."/>
            <person name="Tesfaye S."/>
            <person name="Theodore J."/>
            <person name="Thoulutsang Y."/>
            <person name="Topham K."/>
            <person name="Towey S."/>
            <person name="Tsamla T."/>
            <person name="Tsomo N."/>
            <person name="Vallee D."/>
            <person name="Vassiliev H."/>
            <person name="Venkataraman V."/>
            <person name="Vinson J."/>
            <person name="Vo A."/>
            <person name="Wade C."/>
            <person name="Wang S."/>
            <person name="Wangchuk T."/>
            <person name="Wangdi T."/>
            <person name="Whittaker C."/>
            <person name="Wilkinson J."/>
            <person name="Wu Y."/>
            <person name="Wyman D."/>
            <person name="Yadav S."/>
            <person name="Yang S."/>
            <person name="Yang X."/>
            <person name="Yeager S."/>
            <person name="Yee E."/>
            <person name="Young G."/>
            <person name="Zainoun J."/>
            <person name="Zembeck L."/>
            <person name="Zimmer A."/>
            <person name="Zody M."/>
            <person name="Lander E."/>
        </authorList>
    </citation>
    <scope>NUCLEOTIDE SEQUENCE [LARGE SCALE GENOMIC DNA]</scope>
</reference>
<feature type="coiled-coil region" evidence="1">
    <location>
        <begin position="12"/>
        <end position="159"/>
    </location>
</feature>
<keyword evidence="1" id="KW-0175">Coiled coil</keyword>
<keyword evidence="3" id="KW-1185">Reference proteome</keyword>
<dbReference type="GeneTree" id="ENSGT00940000154022"/>
<protein>
    <submittedName>
        <fullName evidence="2">Uncharacterized protein</fullName>
    </submittedName>
</protein>
<proteinExistence type="predicted"/>
<reference evidence="2" key="3">
    <citation type="submission" date="2025-09" db="UniProtKB">
        <authorList>
            <consortium name="Ensembl"/>
        </authorList>
    </citation>
    <scope>IDENTIFICATION</scope>
</reference>
<organism evidence="2 3">
    <name type="scientific">Ciona savignyi</name>
    <name type="common">Pacific transparent sea squirt</name>
    <dbReference type="NCBI Taxonomy" id="51511"/>
    <lineage>
        <taxon>Eukaryota</taxon>
        <taxon>Metazoa</taxon>
        <taxon>Chordata</taxon>
        <taxon>Tunicata</taxon>
        <taxon>Ascidiacea</taxon>
        <taxon>Phlebobranchia</taxon>
        <taxon>Cionidae</taxon>
        <taxon>Ciona</taxon>
    </lineage>
</organism>
<dbReference type="AlphaFoldDB" id="H2ZNU9"/>
<reference evidence="2" key="2">
    <citation type="submission" date="2025-08" db="UniProtKB">
        <authorList>
            <consortium name="Ensembl"/>
        </authorList>
    </citation>
    <scope>IDENTIFICATION</scope>
</reference>
<evidence type="ECO:0000256" key="1">
    <source>
        <dbReference type="SAM" id="Coils"/>
    </source>
</evidence>
<dbReference type="HOGENOM" id="CLU_1051821_0_0_1"/>
<name>H2ZNU9_CIOSA</name>
<dbReference type="Proteomes" id="UP000007875">
    <property type="component" value="Unassembled WGS sequence"/>
</dbReference>
<accession>H2ZNU9</accession>
<dbReference type="Ensembl" id="ENSCSAVT00000019473.1">
    <property type="protein sequence ID" value="ENSCSAVP00000019265.1"/>
    <property type="gene ID" value="ENSCSAVG00000011309.1"/>
</dbReference>